<gene>
    <name evidence="1" type="ORF">FBU59_000620</name>
</gene>
<keyword evidence="2" id="KW-1185">Reference proteome</keyword>
<sequence>MDLYVSQPAIVAALLLLVVLWAWKLHIRNCRIQLFAYQPCASPTQYDAITARSPCIRDYLDGCCPSLTDLKRAYFIPTPYLYFSLSQTAYMVINARRRDKSSDIYYERELLTSDDGGTIAIDWYPSQTSDKPDTRPVAIIMTGVGGSSKEYYIRCMAKSLADGPLNYRVVVMNHRGCGGTKLTSPKPYNAHETSDIHLTVRHAHTHYPHAPLVALAFSMGGNILTRYVGEESGDCILSAAVVISAPYDLPLCVRAMEEHNFLNDYVFRPAVVSGLKRYLLKNANTLNSGNIQFDMEQVKRARSQSELDDLITAKVFSTRDSWEYYEQASSASLIEHIKIPFLSFASRDDTLSPIAGNPLDEFKKNPNTALVVTSHGGHIGFYHGLRPRSWCIDPITEFFGAVVEPPKEARGHHVLDVLN</sequence>
<evidence type="ECO:0000313" key="1">
    <source>
        <dbReference type="EMBL" id="KAJ1950558.1"/>
    </source>
</evidence>
<accession>A0ACC1JGJ7</accession>
<name>A0ACC1JGJ7_9FUNG</name>
<protein>
    <submittedName>
        <fullName evidence="1">Uncharacterized protein</fullName>
    </submittedName>
</protein>
<organism evidence="1 2">
    <name type="scientific">Linderina macrospora</name>
    <dbReference type="NCBI Taxonomy" id="4868"/>
    <lineage>
        <taxon>Eukaryota</taxon>
        <taxon>Fungi</taxon>
        <taxon>Fungi incertae sedis</taxon>
        <taxon>Zoopagomycota</taxon>
        <taxon>Kickxellomycotina</taxon>
        <taxon>Kickxellomycetes</taxon>
        <taxon>Kickxellales</taxon>
        <taxon>Kickxellaceae</taxon>
        <taxon>Linderina</taxon>
    </lineage>
</organism>
<proteinExistence type="predicted"/>
<comment type="caution">
    <text evidence="1">The sequence shown here is derived from an EMBL/GenBank/DDBJ whole genome shotgun (WGS) entry which is preliminary data.</text>
</comment>
<dbReference type="EMBL" id="JANBPW010000179">
    <property type="protein sequence ID" value="KAJ1950558.1"/>
    <property type="molecule type" value="Genomic_DNA"/>
</dbReference>
<dbReference type="Proteomes" id="UP001150603">
    <property type="component" value="Unassembled WGS sequence"/>
</dbReference>
<reference evidence="1" key="1">
    <citation type="submission" date="2022-07" db="EMBL/GenBank/DDBJ databases">
        <title>Phylogenomic reconstructions and comparative analyses of Kickxellomycotina fungi.</title>
        <authorList>
            <person name="Reynolds N.K."/>
            <person name="Stajich J.E."/>
            <person name="Barry K."/>
            <person name="Grigoriev I.V."/>
            <person name="Crous P."/>
            <person name="Smith M.E."/>
        </authorList>
    </citation>
    <scope>NUCLEOTIDE SEQUENCE</scope>
    <source>
        <strain evidence="1">NRRL 5244</strain>
    </source>
</reference>
<evidence type="ECO:0000313" key="2">
    <source>
        <dbReference type="Proteomes" id="UP001150603"/>
    </source>
</evidence>